<dbReference type="InterPro" id="IPR005746">
    <property type="entry name" value="Thioredoxin"/>
</dbReference>
<keyword evidence="8" id="KW-0560">Oxidoreductase</keyword>
<evidence type="ECO:0000256" key="6">
    <source>
        <dbReference type="NCBIfam" id="TIGR01068"/>
    </source>
</evidence>
<evidence type="ECO:0000256" key="1">
    <source>
        <dbReference type="ARBA" id="ARBA00008987"/>
    </source>
</evidence>
<dbReference type="InterPro" id="IPR017937">
    <property type="entry name" value="Thioredoxin_CS"/>
</dbReference>
<reference evidence="8 9" key="1">
    <citation type="submission" date="2020-10" db="EMBL/GenBank/DDBJ databases">
        <title>Sequencing the genomes of 1000 actinobacteria strains.</title>
        <authorList>
            <person name="Klenk H.-P."/>
        </authorList>
    </citation>
    <scope>NUCLEOTIDE SEQUENCE [LARGE SCALE GENOMIC DNA]</scope>
    <source>
        <strain evidence="8 9">DSM 43173</strain>
    </source>
</reference>
<organism evidence="8 9">
    <name type="scientific">Nonomuraea angiospora</name>
    <dbReference type="NCBI Taxonomy" id="46172"/>
    <lineage>
        <taxon>Bacteria</taxon>
        <taxon>Bacillati</taxon>
        <taxon>Actinomycetota</taxon>
        <taxon>Actinomycetes</taxon>
        <taxon>Streptosporangiales</taxon>
        <taxon>Streptosporangiaceae</taxon>
        <taxon>Nonomuraea</taxon>
    </lineage>
</organism>
<dbReference type="NCBIfam" id="TIGR01068">
    <property type="entry name" value="thioredoxin"/>
    <property type="match status" value="1"/>
</dbReference>
<comment type="similarity">
    <text evidence="1">Belongs to the thioredoxin family.</text>
</comment>
<keyword evidence="2" id="KW-0813">Transport</keyword>
<accession>A0ABR9MH20</accession>
<evidence type="ECO:0000256" key="5">
    <source>
        <dbReference type="ARBA" id="ARBA00023284"/>
    </source>
</evidence>
<dbReference type="Pfam" id="PF00085">
    <property type="entry name" value="Thioredoxin"/>
    <property type="match status" value="1"/>
</dbReference>
<dbReference type="Proteomes" id="UP000633509">
    <property type="component" value="Unassembled WGS sequence"/>
</dbReference>
<sequence>MHTVVTCVNCGRQNRVPAAAEGRPRCGNCHQPLPWIADAGDDTFAEVAERVHLPVLVDFWAQWCAPCRAVTPALEQLAHEMAGRVKLVKVDVDRAPALSQRFTITAVPTLMMLNEGRVVAQRAGGAPPAQLREWVEGTLRTPS</sequence>
<evidence type="ECO:0000256" key="3">
    <source>
        <dbReference type="ARBA" id="ARBA00022982"/>
    </source>
</evidence>
<evidence type="ECO:0000256" key="2">
    <source>
        <dbReference type="ARBA" id="ARBA00022448"/>
    </source>
</evidence>
<dbReference type="EMBL" id="JADBEK010000001">
    <property type="protein sequence ID" value="MBE1592221.1"/>
    <property type="molecule type" value="Genomic_DNA"/>
</dbReference>
<feature type="domain" description="Thioredoxin" evidence="7">
    <location>
        <begin position="10"/>
        <end position="140"/>
    </location>
</feature>
<dbReference type="CDD" id="cd02947">
    <property type="entry name" value="TRX_family"/>
    <property type="match status" value="1"/>
</dbReference>
<keyword evidence="3" id="KW-0249">Electron transport</keyword>
<comment type="caution">
    <text evidence="8">The sequence shown here is derived from an EMBL/GenBank/DDBJ whole genome shotgun (WGS) entry which is preliminary data.</text>
</comment>
<dbReference type="SUPFAM" id="SSF52833">
    <property type="entry name" value="Thioredoxin-like"/>
    <property type="match status" value="1"/>
</dbReference>
<evidence type="ECO:0000313" key="8">
    <source>
        <dbReference type="EMBL" id="MBE1592221.1"/>
    </source>
</evidence>
<keyword evidence="9" id="KW-1185">Reference proteome</keyword>
<dbReference type="InterPro" id="IPR013766">
    <property type="entry name" value="Thioredoxin_domain"/>
</dbReference>
<dbReference type="RefSeq" id="WP_192791799.1">
    <property type="nucleotide sequence ID" value="NZ_JADBEK010000001.1"/>
</dbReference>
<keyword evidence="4" id="KW-1015">Disulfide bond</keyword>
<dbReference type="PRINTS" id="PR00421">
    <property type="entry name" value="THIOREDOXIN"/>
</dbReference>
<dbReference type="Gene3D" id="3.40.30.10">
    <property type="entry name" value="Glutaredoxin"/>
    <property type="match status" value="1"/>
</dbReference>
<dbReference type="PANTHER" id="PTHR45663:SF11">
    <property type="entry name" value="GEO12009P1"/>
    <property type="match status" value="1"/>
</dbReference>
<evidence type="ECO:0000313" key="9">
    <source>
        <dbReference type="Proteomes" id="UP000633509"/>
    </source>
</evidence>
<dbReference type="PROSITE" id="PS00194">
    <property type="entry name" value="THIOREDOXIN_1"/>
    <property type="match status" value="1"/>
</dbReference>
<dbReference type="PROSITE" id="PS51352">
    <property type="entry name" value="THIOREDOXIN_2"/>
    <property type="match status" value="1"/>
</dbReference>
<dbReference type="GO" id="GO:0047134">
    <property type="term" value="F:protein-disulfide reductase [NAD(P)H] activity"/>
    <property type="evidence" value="ECO:0007669"/>
    <property type="project" value="UniProtKB-EC"/>
</dbReference>
<dbReference type="PANTHER" id="PTHR45663">
    <property type="entry name" value="GEO12009P1"/>
    <property type="match status" value="1"/>
</dbReference>
<evidence type="ECO:0000259" key="7">
    <source>
        <dbReference type="PROSITE" id="PS51352"/>
    </source>
</evidence>
<protein>
    <recommendedName>
        <fullName evidence="6">Thioredoxin</fullName>
    </recommendedName>
</protein>
<keyword evidence="5" id="KW-0676">Redox-active center</keyword>
<gene>
    <name evidence="8" type="ORF">H4W80_010479</name>
</gene>
<name>A0ABR9MH20_9ACTN</name>
<dbReference type="Gene3D" id="2.30.30.380">
    <property type="entry name" value="Zn-finger domain of Sec23/24"/>
    <property type="match status" value="1"/>
</dbReference>
<proteinExistence type="inferred from homology"/>
<dbReference type="InterPro" id="IPR036249">
    <property type="entry name" value="Thioredoxin-like_sf"/>
</dbReference>
<evidence type="ECO:0000256" key="4">
    <source>
        <dbReference type="ARBA" id="ARBA00023157"/>
    </source>
</evidence>